<organism evidence="2 3">
    <name type="scientific">Luteimonas cucumeris</name>
    <dbReference type="NCBI Taxonomy" id="985012"/>
    <lineage>
        <taxon>Bacteria</taxon>
        <taxon>Pseudomonadati</taxon>
        <taxon>Pseudomonadota</taxon>
        <taxon>Gammaproteobacteria</taxon>
        <taxon>Lysobacterales</taxon>
        <taxon>Lysobacteraceae</taxon>
        <taxon>Luteimonas</taxon>
    </lineage>
</organism>
<evidence type="ECO:0000256" key="1">
    <source>
        <dbReference type="SAM" id="MobiDB-lite"/>
    </source>
</evidence>
<keyword evidence="3" id="KW-1185">Reference proteome</keyword>
<dbReference type="Proteomes" id="UP000315167">
    <property type="component" value="Unassembled WGS sequence"/>
</dbReference>
<feature type="region of interest" description="Disordered" evidence="1">
    <location>
        <begin position="105"/>
        <end position="267"/>
    </location>
</feature>
<reference evidence="2 3" key="1">
    <citation type="journal article" date="2015" name="Stand. Genomic Sci.">
        <title>Genomic Encyclopedia of Bacterial and Archaeal Type Strains, Phase III: the genomes of soil and plant-associated and newly described type strains.</title>
        <authorList>
            <person name="Whitman W.B."/>
            <person name="Woyke T."/>
            <person name="Klenk H.P."/>
            <person name="Zhou Y."/>
            <person name="Lilburn T.G."/>
            <person name="Beck B.J."/>
            <person name="De Vos P."/>
            <person name="Vandamme P."/>
            <person name="Eisen J.A."/>
            <person name="Garrity G."/>
            <person name="Hugenholtz P."/>
            <person name="Kyrpides N.C."/>
        </authorList>
    </citation>
    <scope>NUCLEOTIDE SEQUENCE [LARGE SCALE GENOMIC DNA]</scope>
    <source>
        <strain evidence="2 3">CGMCC 1.10821</strain>
    </source>
</reference>
<dbReference type="AlphaFoldDB" id="A0A562LA84"/>
<feature type="compositionally biased region" description="Basic and acidic residues" evidence="1">
    <location>
        <begin position="49"/>
        <end position="66"/>
    </location>
</feature>
<evidence type="ECO:0000313" key="2">
    <source>
        <dbReference type="EMBL" id="TWI04550.1"/>
    </source>
</evidence>
<dbReference type="EMBL" id="VLKN01000002">
    <property type="protein sequence ID" value="TWI04550.1"/>
    <property type="molecule type" value="Genomic_DNA"/>
</dbReference>
<protein>
    <submittedName>
        <fullName evidence="2">Uncharacterized protein</fullName>
    </submittedName>
</protein>
<sequence length="267" mass="28981">MAMTRTQAQNLLNQAEMSLYTDSRINGLRGLTATELARRVERTRKARDRARDLLQRQRLASRERTGSKRGASGQANQRSKAKATLLADILKRFETQLKLVQKQEKSAARTAGKRAAKKASGTAATKATRKAAASKATPAKRARKATKPASAGTATSKPAKASVKSARKAPTGGTRKRATKKITPEQALANTRKLLEAKKEQDHQAKPWQTLDPEREHVPEAGFQSPQAAAKAQELHAGESRMASIQGSISTTDRRNQGKRDSRGGKA</sequence>
<evidence type="ECO:0000313" key="3">
    <source>
        <dbReference type="Proteomes" id="UP000315167"/>
    </source>
</evidence>
<dbReference type="OrthoDB" id="6028465at2"/>
<proteinExistence type="predicted"/>
<dbReference type="RefSeq" id="WP_144898240.1">
    <property type="nucleotide sequence ID" value="NZ_VLKN01000002.1"/>
</dbReference>
<feature type="compositionally biased region" description="Basic and acidic residues" evidence="1">
    <location>
        <begin position="193"/>
        <end position="205"/>
    </location>
</feature>
<accession>A0A562LA84</accession>
<feature type="region of interest" description="Disordered" evidence="1">
    <location>
        <begin position="47"/>
        <end position="80"/>
    </location>
</feature>
<name>A0A562LA84_9GAMM</name>
<gene>
    <name evidence="2" type="ORF">IP90_00683</name>
</gene>
<feature type="compositionally biased region" description="Basic and acidic residues" evidence="1">
    <location>
        <begin position="252"/>
        <end position="267"/>
    </location>
</feature>
<comment type="caution">
    <text evidence="2">The sequence shown here is derived from an EMBL/GenBank/DDBJ whole genome shotgun (WGS) entry which is preliminary data.</text>
</comment>
<feature type="compositionally biased region" description="Low complexity" evidence="1">
    <location>
        <begin position="118"/>
        <end position="137"/>
    </location>
</feature>